<evidence type="ECO:0000313" key="1">
    <source>
        <dbReference type="EMBL" id="OMJ85660.1"/>
    </source>
</evidence>
<gene>
    <name evidence="1" type="ORF">SteCoe_12927</name>
</gene>
<dbReference type="EMBL" id="MPUH01000229">
    <property type="protein sequence ID" value="OMJ85660.1"/>
    <property type="molecule type" value="Genomic_DNA"/>
</dbReference>
<reference evidence="1 2" key="1">
    <citation type="submission" date="2016-11" db="EMBL/GenBank/DDBJ databases">
        <title>The macronuclear genome of Stentor coeruleus: a giant cell with tiny introns.</title>
        <authorList>
            <person name="Slabodnick M."/>
            <person name="Ruby J.G."/>
            <person name="Reiff S.B."/>
            <person name="Swart E.C."/>
            <person name="Gosai S."/>
            <person name="Prabakaran S."/>
            <person name="Witkowska E."/>
            <person name="Larue G.E."/>
            <person name="Fisher S."/>
            <person name="Freeman R.M."/>
            <person name="Gunawardena J."/>
            <person name="Chu W."/>
            <person name="Stover N.A."/>
            <person name="Gregory B.D."/>
            <person name="Nowacki M."/>
            <person name="Derisi J."/>
            <person name="Roy S.W."/>
            <person name="Marshall W.F."/>
            <person name="Sood P."/>
        </authorList>
    </citation>
    <scope>NUCLEOTIDE SEQUENCE [LARGE SCALE GENOMIC DNA]</scope>
    <source>
        <strain evidence="1">WM001</strain>
    </source>
</reference>
<accession>A0A1R2C9L6</accession>
<comment type="caution">
    <text evidence="1">The sequence shown here is derived from an EMBL/GenBank/DDBJ whole genome shotgun (WGS) entry which is preliminary data.</text>
</comment>
<keyword evidence="2" id="KW-1185">Reference proteome</keyword>
<name>A0A1R2C9L6_9CILI</name>
<evidence type="ECO:0000313" key="2">
    <source>
        <dbReference type="Proteomes" id="UP000187209"/>
    </source>
</evidence>
<sequence length="309" mass="35834">MKIFGPNYKYDSGKIQKIYCLNEVLDIGIVYEFCEAFHQSLKTIAINIKTSDKEKLGNLANYILSMPNLKSCNGISLKKSYIKINLFVGDLAETLLNIKLKDTKFNVHSVKLKKNFGSKYIRFVDFFYEERFSVYKPNVNKIIQSISNTRLLSIRDLLLINFNEYISTSTGKIDLDFECVEFPDFLLTYTFSFAGPICVQNCIFPRLYQIKINPLLNKIRLKNVFFDSESFRYLVQELQKLRRLEVIAITSNSEVKSNDLAMLVYYLSIFNNLSKVNLQIKTEKNIENAENIKSCLSKLLKNNLSSLRL</sequence>
<proteinExistence type="predicted"/>
<dbReference type="Proteomes" id="UP000187209">
    <property type="component" value="Unassembled WGS sequence"/>
</dbReference>
<organism evidence="1 2">
    <name type="scientific">Stentor coeruleus</name>
    <dbReference type="NCBI Taxonomy" id="5963"/>
    <lineage>
        <taxon>Eukaryota</taxon>
        <taxon>Sar</taxon>
        <taxon>Alveolata</taxon>
        <taxon>Ciliophora</taxon>
        <taxon>Postciliodesmatophora</taxon>
        <taxon>Heterotrichea</taxon>
        <taxon>Heterotrichida</taxon>
        <taxon>Stentoridae</taxon>
        <taxon>Stentor</taxon>
    </lineage>
</organism>
<dbReference type="AlphaFoldDB" id="A0A1R2C9L6"/>
<protein>
    <submittedName>
        <fullName evidence="1">Uncharacterized protein</fullName>
    </submittedName>
</protein>